<dbReference type="Pfam" id="PF10109">
    <property type="entry name" value="Phage_TAC_7"/>
    <property type="match status" value="1"/>
</dbReference>
<dbReference type="EMBL" id="CP024996">
    <property type="protein sequence ID" value="AYR24260.1"/>
    <property type="molecule type" value="Genomic_DNA"/>
</dbReference>
<feature type="region of interest" description="Disordered" evidence="1">
    <location>
        <begin position="1"/>
        <end position="49"/>
    </location>
</feature>
<evidence type="ECO:0008006" key="4">
    <source>
        <dbReference type="Google" id="ProtNLM"/>
    </source>
</evidence>
<dbReference type="AlphaFoldDB" id="A0AAD0XH79"/>
<reference evidence="2 3" key="1">
    <citation type="submission" date="2017-11" db="EMBL/GenBank/DDBJ databases">
        <title>Complete genome sequence of Herbaspirillum rubrisubalbicans DSM 11543.</title>
        <authorList>
            <person name="Chen M."/>
            <person name="An Q."/>
        </authorList>
    </citation>
    <scope>NUCLEOTIDE SEQUENCE [LARGE SCALE GENOMIC DNA]</scope>
    <source>
        <strain evidence="2 3">DSM 11543</strain>
    </source>
</reference>
<evidence type="ECO:0000313" key="2">
    <source>
        <dbReference type="EMBL" id="AYR24260.1"/>
    </source>
</evidence>
<evidence type="ECO:0000313" key="3">
    <source>
        <dbReference type="Proteomes" id="UP000269199"/>
    </source>
</evidence>
<protein>
    <recommendedName>
        <fullName evidence="4">Phage tail assembly protein</fullName>
    </recommendedName>
</protein>
<dbReference type="RefSeq" id="WP_123020432.1">
    <property type="nucleotide sequence ID" value="NZ_CP024996.1"/>
</dbReference>
<dbReference type="InterPro" id="IPR019289">
    <property type="entry name" value="Phage_tail_E/E"/>
</dbReference>
<sequence>MSYDQFYERQPNGPTAGPVQTSAPSPTLPPSMGTPAGAPVGDGTAPVPAGSITVVQEDRYDLAFPIKAADGSDITFLKLRRLKAKEMKGVDPKTSDGKFGGALKFIAEMNGLPADTLDELDAVDVIELVGKVAPFLVRGTGVTPSA</sequence>
<evidence type="ECO:0000256" key="1">
    <source>
        <dbReference type="SAM" id="MobiDB-lite"/>
    </source>
</evidence>
<accession>A0AAD0XH79</accession>
<proteinExistence type="predicted"/>
<organism evidence="2 3">
    <name type="scientific">Herbaspirillum rubrisubalbicans</name>
    <dbReference type="NCBI Taxonomy" id="80842"/>
    <lineage>
        <taxon>Bacteria</taxon>
        <taxon>Pseudomonadati</taxon>
        <taxon>Pseudomonadota</taxon>
        <taxon>Betaproteobacteria</taxon>
        <taxon>Burkholderiales</taxon>
        <taxon>Oxalobacteraceae</taxon>
        <taxon>Herbaspirillum</taxon>
    </lineage>
</organism>
<gene>
    <name evidence="2" type="ORF">RC54_10655</name>
</gene>
<name>A0AAD0XH79_9BURK</name>
<dbReference type="Proteomes" id="UP000269199">
    <property type="component" value="Chromosome"/>
</dbReference>